<feature type="domain" description="Carbohydrate kinase PfkB" evidence="1">
    <location>
        <begin position="10"/>
        <end position="81"/>
    </location>
</feature>
<dbReference type="Pfam" id="PF00294">
    <property type="entry name" value="PfkB"/>
    <property type="match status" value="1"/>
</dbReference>
<comment type="caution">
    <text evidence="2">The sequence shown here is derived from an EMBL/GenBank/DDBJ whole genome shotgun (WGS) entry which is preliminary data.</text>
</comment>
<organism evidence="2 3">
    <name type="scientific">Geotoga petraea</name>
    <dbReference type="NCBI Taxonomy" id="28234"/>
    <lineage>
        <taxon>Bacteria</taxon>
        <taxon>Thermotogati</taxon>
        <taxon>Thermotogota</taxon>
        <taxon>Thermotogae</taxon>
        <taxon>Petrotogales</taxon>
        <taxon>Petrotogaceae</taxon>
        <taxon>Geotoga</taxon>
    </lineage>
</organism>
<dbReference type="EMBL" id="SRME01000002">
    <property type="protein sequence ID" value="TGG88290.1"/>
    <property type="molecule type" value="Genomic_DNA"/>
</dbReference>
<evidence type="ECO:0000259" key="1">
    <source>
        <dbReference type="Pfam" id="PF00294"/>
    </source>
</evidence>
<dbReference type="InterPro" id="IPR011611">
    <property type="entry name" value="PfkB_dom"/>
</dbReference>
<dbReference type="RefSeq" id="WP_135402721.1">
    <property type="nucleotide sequence ID" value="NZ_SRME01000002.1"/>
</dbReference>
<dbReference type="Gene3D" id="3.40.1190.20">
    <property type="match status" value="1"/>
</dbReference>
<dbReference type="SUPFAM" id="SSF53613">
    <property type="entry name" value="Ribokinase-like"/>
    <property type="match status" value="1"/>
</dbReference>
<protein>
    <recommendedName>
        <fullName evidence="1">Carbohydrate kinase PfkB domain-containing protein</fullName>
    </recommendedName>
</protein>
<gene>
    <name evidence="2" type="ORF">E4650_04420</name>
</gene>
<dbReference type="OrthoDB" id="37222at2"/>
<proteinExistence type="predicted"/>
<name>A0A4Z0W1I8_9BACT</name>
<accession>A0A4Z0W1I8</accession>
<evidence type="ECO:0000313" key="2">
    <source>
        <dbReference type="EMBL" id="TGG88290.1"/>
    </source>
</evidence>
<evidence type="ECO:0000313" key="3">
    <source>
        <dbReference type="Proteomes" id="UP000297288"/>
    </source>
</evidence>
<dbReference type="InterPro" id="IPR029056">
    <property type="entry name" value="Ribokinase-like"/>
</dbReference>
<dbReference type="Proteomes" id="UP000297288">
    <property type="component" value="Unassembled WGS sequence"/>
</dbReference>
<sequence length="249" mass="28660">MIDVYGGIFLDIYVNGEKPHEKNIDIFPGGSGFNIALGLSILNNDVRFIGNIGNDLFKTKINEEFEKNNINIDYLKINDGKSDVFISKNEKPFAVQRKNNDLEIDIPKKLSEYAFVNSEINPKSLNRILELDYRIIFIDTGPRHFLLNEYYKKKNHFLISNSNNNNITHEKCDLLKMDLKGFCYNNKFYSSNGKELTYKFGTGDLLDVLVIDSLIKNNLSHEKLMSFTKIIENTNKIKGAFNKILLLTK</sequence>
<reference evidence="2 3" key="1">
    <citation type="submission" date="2019-04" db="EMBL/GenBank/DDBJ databases">
        <title>Draft genome sequence data and analysis of a Fermenting Bacterium, Geotoga petraea strain HO-Geo1, isolated from heavy-oil petroleum reservoir in Russia.</title>
        <authorList>
            <person name="Grouzdev D.S."/>
            <person name="Semenova E.M."/>
            <person name="Sokolova D.S."/>
            <person name="Tourova T.P."/>
            <person name="Poltaraus A.B."/>
            <person name="Nazina T.N."/>
        </authorList>
    </citation>
    <scope>NUCLEOTIDE SEQUENCE [LARGE SCALE GENOMIC DNA]</scope>
    <source>
        <strain evidence="2 3">HO-Geo1</strain>
    </source>
</reference>
<dbReference type="AlphaFoldDB" id="A0A4Z0W1I8"/>